<dbReference type="KEGG" id="pno:SNOG_02049"/>
<feature type="region of interest" description="Disordered" evidence="1">
    <location>
        <begin position="143"/>
        <end position="196"/>
    </location>
</feature>
<evidence type="ECO:0000256" key="1">
    <source>
        <dbReference type="SAM" id="MobiDB-lite"/>
    </source>
</evidence>
<dbReference type="AlphaFoldDB" id="Q0V1R5"/>
<feature type="region of interest" description="Disordered" evidence="1">
    <location>
        <begin position="486"/>
        <end position="529"/>
    </location>
</feature>
<gene>
    <name evidence="2" type="ORF">SNOG_02049</name>
</gene>
<feature type="region of interest" description="Disordered" evidence="1">
    <location>
        <begin position="1"/>
        <end position="23"/>
    </location>
</feature>
<accession>Q0V1R5</accession>
<feature type="region of interest" description="Disordered" evidence="1">
    <location>
        <begin position="419"/>
        <end position="445"/>
    </location>
</feature>
<feature type="compositionally biased region" description="Polar residues" evidence="1">
    <location>
        <begin position="419"/>
        <end position="435"/>
    </location>
</feature>
<proteinExistence type="predicted"/>
<dbReference type="eggNOG" id="ENOG502R82G">
    <property type="taxonomic scope" value="Eukaryota"/>
</dbReference>
<evidence type="ECO:0000313" key="3">
    <source>
        <dbReference type="Proteomes" id="UP000001055"/>
    </source>
</evidence>
<evidence type="ECO:0000313" key="2">
    <source>
        <dbReference type="EMBL" id="EAT90261.1"/>
    </source>
</evidence>
<dbReference type="Proteomes" id="UP000001055">
    <property type="component" value="Unassembled WGS sequence"/>
</dbReference>
<reference evidence="3" key="1">
    <citation type="journal article" date="2007" name="Plant Cell">
        <title>Dothideomycete-plant interactions illuminated by genome sequencing and EST analysis of the wheat pathogen Stagonospora nodorum.</title>
        <authorList>
            <person name="Hane J.K."/>
            <person name="Lowe R.G."/>
            <person name="Solomon P.S."/>
            <person name="Tan K.C."/>
            <person name="Schoch C.L."/>
            <person name="Spatafora J.W."/>
            <person name="Crous P.W."/>
            <person name="Kodira C."/>
            <person name="Birren B.W."/>
            <person name="Galagan J.E."/>
            <person name="Torriani S.F."/>
            <person name="McDonald B.A."/>
            <person name="Oliver R.P."/>
        </authorList>
    </citation>
    <scope>NUCLEOTIDE SEQUENCE [LARGE SCALE GENOMIC DNA]</scope>
    <source>
        <strain evidence="3">SN15 / ATCC MYA-4574 / FGSC 10173</strain>
    </source>
</reference>
<protein>
    <submittedName>
        <fullName evidence="2">Uncharacterized protein</fullName>
    </submittedName>
</protein>
<dbReference type="VEuPathDB" id="FungiDB:JI435_020490"/>
<feature type="compositionally biased region" description="Basic and acidic residues" evidence="1">
    <location>
        <begin position="10"/>
        <end position="19"/>
    </location>
</feature>
<dbReference type="GeneID" id="5969518"/>
<dbReference type="RefSeq" id="XP_001792668.1">
    <property type="nucleotide sequence ID" value="XM_001792616.1"/>
</dbReference>
<name>Q0V1R5_PHANO</name>
<dbReference type="InParanoid" id="Q0V1R5"/>
<dbReference type="EMBL" id="CH445327">
    <property type="protein sequence ID" value="EAT90261.1"/>
    <property type="molecule type" value="Genomic_DNA"/>
</dbReference>
<dbReference type="OMA" id="HMIRAST"/>
<organism evidence="2 3">
    <name type="scientific">Phaeosphaeria nodorum (strain SN15 / ATCC MYA-4574 / FGSC 10173)</name>
    <name type="common">Glume blotch fungus</name>
    <name type="synonym">Parastagonospora nodorum</name>
    <dbReference type="NCBI Taxonomy" id="321614"/>
    <lineage>
        <taxon>Eukaryota</taxon>
        <taxon>Fungi</taxon>
        <taxon>Dikarya</taxon>
        <taxon>Ascomycota</taxon>
        <taxon>Pezizomycotina</taxon>
        <taxon>Dothideomycetes</taxon>
        <taxon>Pleosporomycetidae</taxon>
        <taxon>Pleosporales</taxon>
        <taxon>Pleosporineae</taxon>
        <taxon>Phaeosphaeriaceae</taxon>
        <taxon>Parastagonospora</taxon>
    </lineage>
</organism>
<sequence>MGDHPSTMAEPHHTPDPDTAHGPIATVQAISSPAGSDDCSWILPFHGTCPRCHHYHKAVQVKIKITQDPNQASYIHCDNCKDPWAAFSARNSTQISLLSTATTEPDSIENEVRHKLIDIVKIATAKAALGSLDSSMAAVPLHQPSVSASEKDVPSKLSRSNDNGKVSEPARQRQSYKPITPISDSPLAPSEQRSTLSRLVSKVKTKIAARIPRLYRGHAVRSSEITKPPKMSAIKLDQPDVRSPLHVTIETVPTTSLFEMSQIQDSQGHQDTPALMPSTATNAKPAKLSEVATFIASLDASVLESMTEDERKRWMRKAYTDFKARNRRSIGLLGLSPIVENAIPGELPPLVARSNRRSDEVRYAGDHLEGYEHIQRRFSTSSDLNSDARSFSDDGTYFNTIVTAPGNPTQWHLHQLRHGNNTQRPQSMPSTPTSSRTHRRGRDSLDSRIFRAADSTLSLHGQAASLRSQGSITLNGSSLSVYQTLSESTVRPSQSQESLDLLPPPPNTVRDQSESPIPSPSPLRQSSDS</sequence>
<dbReference type="HOGENOM" id="CLU_036312_0_0_1"/>
<feature type="compositionally biased region" description="Polar residues" evidence="1">
    <location>
        <begin position="486"/>
        <end position="498"/>
    </location>
</feature>